<feature type="domain" description="PAS" evidence="7">
    <location>
        <begin position="520"/>
        <end position="590"/>
    </location>
</feature>
<keyword evidence="4" id="KW-0808">Transferase</keyword>
<dbReference type="Proteomes" id="UP001281217">
    <property type="component" value="Unassembled WGS sequence"/>
</dbReference>
<evidence type="ECO:0000259" key="7">
    <source>
        <dbReference type="PROSITE" id="PS50112"/>
    </source>
</evidence>
<evidence type="ECO:0000256" key="3">
    <source>
        <dbReference type="ARBA" id="ARBA00022553"/>
    </source>
</evidence>
<dbReference type="SMART" id="SM00388">
    <property type="entry name" value="HisKA"/>
    <property type="match status" value="1"/>
</dbReference>
<dbReference type="Pfam" id="PF00989">
    <property type="entry name" value="PAS"/>
    <property type="match status" value="1"/>
</dbReference>
<dbReference type="SMART" id="SM00091">
    <property type="entry name" value="PAS"/>
    <property type="match status" value="4"/>
</dbReference>
<dbReference type="InterPro" id="IPR052162">
    <property type="entry name" value="Sensor_kinase/Photoreceptor"/>
</dbReference>
<evidence type="ECO:0000256" key="4">
    <source>
        <dbReference type="ARBA" id="ARBA00022679"/>
    </source>
</evidence>
<protein>
    <recommendedName>
        <fullName evidence="2">histidine kinase</fullName>
        <ecNumber evidence="2">2.7.13.3</ecNumber>
    </recommendedName>
</protein>
<dbReference type="InterPro" id="IPR000700">
    <property type="entry name" value="PAS-assoc_C"/>
</dbReference>
<evidence type="ECO:0000256" key="2">
    <source>
        <dbReference type="ARBA" id="ARBA00012438"/>
    </source>
</evidence>
<dbReference type="SUPFAM" id="SSF55874">
    <property type="entry name" value="ATPase domain of HSP90 chaperone/DNA topoisomerase II/histidine kinase"/>
    <property type="match status" value="1"/>
</dbReference>
<dbReference type="EMBL" id="JAVRDO010000005">
    <property type="protein sequence ID" value="MDX9687693.1"/>
    <property type="molecule type" value="Genomic_DNA"/>
</dbReference>
<gene>
    <name evidence="9" type="ORF">RED13_002132</name>
</gene>
<dbReference type="PROSITE" id="PS50113">
    <property type="entry name" value="PAC"/>
    <property type="match status" value="2"/>
</dbReference>
<keyword evidence="5" id="KW-0418">Kinase</keyword>
<dbReference type="PRINTS" id="PR00344">
    <property type="entry name" value="BCTRLSENSOR"/>
</dbReference>
<dbReference type="RefSeq" id="WP_320331401.1">
    <property type="nucleotide sequence ID" value="NZ_JAVRDO010000005.1"/>
</dbReference>
<dbReference type="PANTHER" id="PTHR43304">
    <property type="entry name" value="PHYTOCHROME-LIKE PROTEIN CPH1"/>
    <property type="match status" value="1"/>
</dbReference>
<dbReference type="InterPro" id="IPR001610">
    <property type="entry name" value="PAC"/>
</dbReference>
<reference evidence="10" key="1">
    <citation type="submission" date="2023-07" db="EMBL/GenBank/DDBJ databases">
        <authorList>
            <person name="de Witt J."/>
        </authorList>
    </citation>
    <scope>NUCLEOTIDE SEQUENCE [LARGE SCALE GENOMIC DNA]</scope>
    <source>
        <strain evidence="10">FZJ</strain>
    </source>
</reference>
<dbReference type="SMART" id="SM00086">
    <property type="entry name" value="PAC"/>
    <property type="match status" value="3"/>
</dbReference>
<organism evidence="9 10">
    <name type="scientific">Halopseudomonas formosensis</name>
    <dbReference type="NCBI Taxonomy" id="1002526"/>
    <lineage>
        <taxon>Bacteria</taxon>
        <taxon>Pseudomonadati</taxon>
        <taxon>Pseudomonadota</taxon>
        <taxon>Gammaproteobacteria</taxon>
        <taxon>Pseudomonadales</taxon>
        <taxon>Pseudomonadaceae</taxon>
        <taxon>Halopseudomonas</taxon>
    </lineage>
</organism>
<evidence type="ECO:0000256" key="1">
    <source>
        <dbReference type="ARBA" id="ARBA00000085"/>
    </source>
</evidence>
<dbReference type="Gene3D" id="3.30.450.20">
    <property type="entry name" value="PAS domain"/>
    <property type="match status" value="3"/>
</dbReference>
<dbReference type="InterPro" id="IPR003594">
    <property type="entry name" value="HATPase_dom"/>
</dbReference>
<sequence length="898" mass="101020">MQRPPVSLPAQPQGMYFRLDVDGRVVEVSPALQRRLPEGADVPGGLAAYLMHPVAGLEGRPDTWPVELSSMVLRDREGMPMYCQGVLVPQADGWLLMLLDNSGLVCRLQQDERRELVQSYSVQQALQMRQVAPEYMREITSEWLEGLCLRLRLPWLGLLVPGKAGWSLYAQANLANAAPFRWESIDLASLSGALDSSDPVLWRCPVSGEIAWLVPYREHDGVRVWLVATGVEGAPPISWFSDADWVAMLMLFAAPLSSGMRYLDLKQRLERNVVLEGLLDSGWWELHGDTRRLYMSADLAKSLGLELDESGSMPVEEAMAIFDPLDREMLASRLEQTFTSGSTLNEAIQMRLGSGRWLRLKGELVQTPTPRIVGYVLDVSDLKRQQEATAAARARLEGLLDNAPAVIFVQSYSEGTLRFEFCSSSLYRLLGWTVEDLQAMPFSTFVHPDDRDQYYERTRTLLRTGYSRGRYRVCDRRGVFHWMMDEAKLLRDSRGLPVEVVGLMMDFSEVVEATERIRESEERYRVLVEDAPAIICRYRPDLTLTFANATMMRALGLSSEQLGNFNLSQFMHQEDHQATRIRLARLTPEDPVCTVEFKPRTRDGRYALWIWSERGLFDSDGRLVEIQAVGRDDTQLHEAREQLFQSAKMATLGEMATGLAHEINQPLTVMRMALANITKRLHKGVLEPDYLAMKLERVESQVTRASRIVDHVRIFGRRSEVRGLPFDPGQCIDNVVLLVEDGMEKAGVQLEVVRREMPPVVGHPDRLEQVLLNLLLNAQYAVSHREISRAEPPRVQITCHSTETHVFIVVEDNGDGIAPAVLARVFEPFMTTKPAGDGTGLGLSLSYGIINQMRGELTAENTGQGARFQIRLPVDGPVVCESAEQVLSVDSSQLVTRD</sequence>
<evidence type="ECO:0000256" key="5">
    <source>
        <dbReference type="ARBA" id="ARBA00022777"/>
    </source>
</evidence>
<dbReference type="InterPro" id="IPR005467">
    <property type="entry name" value="His_kinase_dom"/>
</dbReference>
<dbReference type="NCBIfam" id="TIGR00229">
    <property type="entry name" value="sensory_box"/>
    <property type="match status" value="2"/>
</dbReference>
<feature type="domain" description="PAS" evidence="7">
    <location>
        <begin position="392"/>
        <end position="465"/>
    </location>
</feature>
<dbReference type="CDD" id="cd00130">
    <property type="entry name" value="PAS"/>
    <property type="match status" value="2"/>
</dbReference>
<dbReference type="CDD" id="cd00082">
    <property type="entry name" value="HisKA"/>
    <property type="match status" value="1"/>
</dbReference>
<dbReference type="InterPro" id="IPR035965">
    <property type="entry name" value="PAS-like_dom_sf"/>
</dbReference>
<feature type="domain" description="Histidine kinase" evidence="6">
    <location>
        <begin position="658"/>
        <end position="876"/>
    </location>
</feature>
<proteinExistence type="predicted"/>
<dbReference type="Pfam" id="PF08447">
    <property type="entry name" value="PAS_3"/>
    <property type="match status" value="1"/>
</dbReference>
<dbReference type="Pfam" id="PF02518">
    <property type="entry name" value="HATPase_c"/>
    <property type="match status" value="1"/>
</dbReference>
<dbReference type="PANTHER" id="PTHR43304:SF1">
    <property type="entry name" value="PAC DOMAIN-CONTAINING PROTEIN"/>
    <property type="match status" value="1"/>
</dbReference>
<evidence type="ECO:0000313" key="9">
    <source>
        <dbReference type="EMBL" id="MDX9687693.1"/>
    </source>
</evidence>
<comment type="caution">
    <text evidence="9">The sequence shown here is derived from an EMBL/GenBank/DDBJ whole genome shotgun (WGS) entry which is preliminary data.</text>
</comment>
<dbReference type="PROSITE" id="PS50109">
    <property type="entry name" value="HIS_KIN"/>
    <property type="match status" value="1"/>
</dbReference>
<dbReference type="SUPFAM" id="SSF47384">
    <property type="entry name" value="Homodimeric domain of signal transducing histidine kinase"/>
    <property type="match status" value="1"/>
</dbReference>
<dbReference type="InterPro" id="IPR004358">
    <property type="entry name" value="Sig_transdc_His_kin-like_C"/>
</dbReference>
<dbReference type="Gene3D" id="3.30.565.10">
    <property type="entry name" value="Histidine kinase-like ATPase, C-terminal domain"/>
    <property type="match status" value="1"/>
</dbReference>
<evidence type="ECO:0000259" key="6">
    <source>
        <dbReference type="PROSITE" id="PS50109"/>
    </source>
</evidence>
<evidence type="ECO:0000313" key="10">
    <source>
        <dbReference type="Proteomes" id="UP001281217"/>
    </source>
</evidence>
<dbReference type="InterPro" id="IPR036890">
    <property type="entry name" value="HATPase_C_sf"/>
</dbReference>
<dbReference type="InterPro" id="IPR013655">
    <property type="entry name" value="PAS_fold_3"/>
</dbReference>
<dbReference type="InterPro" id="IPR036097">
    <property type="entry name" value="HisK_dim/P_sf"/>
</dbReference>
<dbReference type="InterPro" id="IPR003661">
    <property type="entry name" value="HisK_dim/P_dom"/>
</dbReference>
<comment type="catalytic activity">
    <reaction evidence="1">
        <text>ATP + protein L-histidine = ADP + protein N-phospho-L-histidine.</text>
        <dbReference type="EC" id="2.7.13.3"/>
    </reaction>
</comment>
<feature type="domain" description="PAC" evidence="8">
    <location>
        <begin position="593"/>
        <end position="645"/>
    </location>
</feature>
<feature type="domain" description="PAC" evidence="8">
    <location>
        <begin position="467"/>
        <end position="519"/>
    </location>
</feature>
<dbReference type="InterPro" id="IPR013767">
    <property type="entry name" value="PAS_fold"/>
</dbReference>
<dbReference type="PROSITE" id="PS50112">
    <property type="entry name" value="PAS"/>
    <property type="match status" value="2"/>
</dbReference>
<dbReference type="SUPFAM" id="SSF55785">
    <property type="entry name" value="PYP-like sensor domain (PAS domain)"/>
    <property type="match status" value="3"/>
</dbReference>
<name>A0ABU5BZ65_9GAMM</name>
<accession>A0ABU5BZ65</accession>
<evidence type="ECO:0000259" key="8">
    <source>
        <dbReference type="PROSITE" id="PS50113"/>
    </source>
</evidence>
<dbReference type="EC" id="2.7.13.3" evidence="2"/>
<dbReference type="Gene3D" id="1.10.287.130">
    <property type="match status" value="1"/>
</dbReference>
<dbReference type="SMART" id="SM00387">
    <property type="entry name" value="HATPase_c"/>
    <property type="match status" value="1"/>
</dbReference>
<dbReference type="Pfam" id="PF00512">
    <property type="entry name" value="HisKA"/>
    <property type="match status" value="1"/>
</dbReference>
<keyword evidence="3" id="KW-0597">Phosphoprotein</keyword>
<dbReference type="InterPro" id="IPR000014">
    <property type="entry name" value="PAS"/>
</dbReference>
<keyword evidence="10" id="KW-1185">Reference proteome</keyword>